<proteinExistence type="predicted"/>
<evidence type="ECO:0000256" key="1">
    <source>
        <dbReference type="SAM" id="MobiDB-lite"/>
    </source>
</evidence>
<protein>
    <submittedName>
        <fullName evidence="2">DUF2267 domain-containing protein</fullName>
    </submittedName>
</protein>
<dbReference type="EMBL" id="QUAK01000215">
    <property type="protein sequence ID" value="RFU83215.1"/>
    <property type="molecule type" value="Genomic_DNA"/>
</dbReference>
<feature type="region of interest" description="Disordered" evidence="1">
    <location>
        <begin position="149"/>
        <end position="190"/>
    </location>
</feature>
<dbReference type="InterPro" id="IPR038282">
    <property type="entry name" value="DUF2267_sf"/>
</dbReference>
<dbReference type="Proteomes" id="UP000263094">
    <property type="component" value="Unassembled WGS sequence"/>
</dbReference>
<keyword evidence="3" id="KW-1185">Reference proteome</keyword>
<reference evidence="2 3" key="1">
    <citation type="submission" date="2018-08" db="EMBL/GenBank/DDBJ databases">
        <title>Isolation, diversity and antifungal activity of Actinobacteria from wheat.</title>
        <authorList>
            <person name="Han C."/>
        </authorList>
    </citation>
    <scope>NUCLEOTIDE SEQUENCE [LARGE SCALE GENOMIC DNA]</scope>
    <source>
        <strain evidence="2 3">NEAU-YY421</strain>
    </source>
</reference>
<name>A0A372LY49_9ACTN</name>
<sequence>MITDVGVPLEHQQPYRAAYGQLLDKVRYEGAYPTRERAEEAVRLVLSGLGRQLTGDERVDLAARLPLEAARVLTAQIPDTQPLTGWAFVKDLAAGSGASLATTRWDTGSVFAAVAAYAGPELITRILHQLPTGWALLFGRAELTPAVHEQDQSGGALSARKAALSEQSTNMGCTKPAPEPQRSASRSRPT</sequence>
<evidence type="ECO:0000313" key="2">
    <source>
        <dbReference type="EMBL" id="RFU83215.1"/>
    </source>
</evidence>
<accession>A0A372LY49</accession>
<dbReference type="InterPro" id="IPR018727">
    <property type="entry name" value="DUF2267"/>
</dbReference>
<dbReference type="AlphaFoldDB" id="A0A372LY49"/>
<dbReference type="OrthoDB" id="952780at2"/>
<evidence type="ECO:0000313" key="3">
    <source>
        <dbReference type="Proteomes" id="UP000263094"/>
    </source>
</evidence>
<comment type="caution">
    <text evidence="2">The sequence shown here is derived from an EMBL/GenBank/DDBJ whole genome shotgun (WGS) entry which is preliminary data.</text>
</comment>
<dbReference type="Gene3D" id="1.10.490.110">
    <property type="entry name" value="Uncharacterized conserved protein DUF2267"/>
    <property type="match status" value="1"/>
</dbReference>
<organism evidence="2 3">
    <name type="scientific">Streptomyces triticagri</name>
    <dbReference type="NCBI Taxonomy" id="2293568"/>
    <lineage>
        <taxon>Bacteria</taxon>
        <taxon>Bacillati</taxon>
        <taxon>Actinomycetota</taxon>
        <taxon>Actinomycetes</taxon>
        <taxon>Kitasatosporales</taxon>
        <taxon>Streptomycetaceae</taxon>
        <taxon>Streptomyces</taxon>
    </lineage>
</organism>
<gene>
    <name evidence="2" type="ORF">DY218_28890</name>
</gene>
<dbReference type="Pfam" id="PF10025">
    <property type="entry name" value="DUF2267"/>
    <property type="match status" value="1"/>
</dbReference>